<evidence type="ECO:0000259" key="2">
    <source>
        <dbReference type="Pfam" id="PF01693"/>
    </source>
</evidence>
<feature type="domain" description="Ribonuclease H1 N-terminal" evidence="2">
    <location>
        <begin position="262"/>
        <end position="303"/>
    </location>
</feature>
<dbReference type="SUPFAM" id="SSF55658">
    <property type="entry name" value="L9 N-domain-like"/>
    <property type="match status" value="2"/>
</dbReference>
<organism evidence="3 4">
    <name type="scientific">Piloderma croceum (strain F 1598)</name>
    <dbReference type="NCBI Taxonomy" id="765440"/>
    <lineage>
        <taxon>Eukaryota</taxon>
        <taxon>Fungi</taxon>
        <taxon>Dikarya</taxon>
        <taxon>Basidiomycota</taxon>
        <taxon>Agaricomycotina</taxon>
        <taxon>Agaricomycetes</taxon>
        <taxon>Agaricomycetidae</taxon>
        <taxon>Atheliales</taxon>
        <taxon>Atheliaceae</taxon>
        <taxon>Piloderma</taxon>
    </lineage>
</organism>
<dbReference type="Gene3D" id="3.40.970.10">
    <property type="entry name" value="Ribonuclease H1, N-terminal domain"/>
    <property type="match status" value="2"/>
</dbReference>
<dbReference type="Proteomes" id="UP000054166">
    <property type="component" value="Unassembled WGS sequence"/>
</dbReference>
<dbReference type="AlphaFoldDB" id="A0A0C3FVK5"/>
<reference evidence="4" key="2">
    <citation type="submission" date="2015-01" db="EMBL/GenBank/DDBJ databases">
        <title>Evolutionary Origins and Diversification of the Mycorrhizal Mutualists.</title>
        <authorList>
            <consortium name="DOE Joint Genome Institute"/>
            <consortium name="Mycorrhizal Genomics Consortium"/>
            <person name="Kohler A."/>
            <person name="Kuo A."/>
            <person name="Nagy L.G."/>
            <person name="Floudas D."/>
            <person name="Copeland A."/>
            <person name="Barry K.W."/>
            <person name="Cichocki N."/>
            <person name="Veneault-Fourrey C."/>
            <person name="LaButti K."/>
            <person name="Lindquist E.A."/>
            <person name="Lipzen A."/>
            <person name="Lundell T."/>
            <person name="Morin E."/>
            <person name="Murat C."/>
            <person name="Riley R."/>
            <person name="Ohm R."/>
            <person name="Sun H."/>
            <person name="Tunlid A."/>
            <person name="Henrissat B."/>
            <person name="Grigoriev I.V."/>
            <person name="Hibbett D.S."/>
            <person name="Martin F."/>
        </authorList>
    </citation>
    <scope>NUCLEOTIDE SEQUENCE [LARGE SCALE GENOMIC DNA]</scope>
    <source>
        <strain evidence="4">F 1598</strain>
    </source>
</reference>
<dbReference type="InParanoid" id="A0A0C3FVK5"/>
<dbReference type="OrthoDB" id="3254429at2759"/>
<dbReference type="InterPro" id="IPR011320">
    <property type="entry name" value="RNase_H1_N"/>
</dbReference>
<dbReference type="InterPro" id="IPR009027">
    <property type="entry name" value="Ribosomal_bL9/RNase_H1_N"/>
</dbReference>
<dbReference type="Pfam" id="PF01693">
    <property type="entry name" value="Cauli_VI"/>
    <property type="match status" value="2"/>
</dbReference>
<protein>
    <recommendedName>
        <fullName evidence="2">Ribonuclease H1 N-terminal domain-containing protein</fullName>
    </recommendedName>
</protein>
<sequence length="317" mass="34099">MSLIYADALQDDEEISRLLAAIYIGDRSPAVGTSSASPAHRPASQIPSAVATRVSHGPSAAAVVSRPERSLVVQGKDSAPPASTPHQLAPEQPRASNENTRGKYPLAINVIIRINAINISQKPCLSRESPAVKRSPTMPDAGDATQGVPGGKVYKMQVQVTRKHRKGRRVAYVVFEGLATGVFDTWEQVEPLVKGVPGNIHQGFDHRIHAEHAYVVAFAMGAVHVLPPRRSSQLTPSPAAPMSQAVMAAFSLTSSNFLGAEWHVVFKGKRPGIYPAWNFTATQTKGVSCSIYQKYPTKAEAEAAYRNAECDGFVEIL</sequence>
<evidence type="ECO:0000256" key="1">
    <source>
        <dbReference type="SAM" id="MobiDB-lite"/>
    </source>
</evidence>
<evidence type="ECO:0000313" key="4">
    <source>
        <dbReference type="Proteomes" id="UP000054166"/>
    </source>
</evidence>
<feature type="domain" description="Ribonuclease H1 N-terminal" evidence="2">
    <location>
        <begin position="172"/>
        <end position="212"/>
    </location>
</feature>
<accession>A0A0C3FVK5</accession>
<gene>
    <name evidence="3" type="ORF">PILCRDRAFT_2743</name>
</gene>
<name>A0A0C3FVK5_PILCF</name>
<feature type="region of interest" description="Disordered" evidence="1">
    <location>
        <begin position="127"/>
        <end position="149"/>
    </location>
</feature>
<dbReference type="InterPro" id="IPR037056">
    <property type="entry name" value="RNase_H1_N_sf"/>
</dbReference>
<dbReference type="HOGENOM" id="CLU_065202_0_0_1"/>
<keyword evidence="4" id="KW-1185">Reference proteome</keyword>
<evidence type="ECO:0000313" key="3">
    <source>
        <dbReference type="EMBL" id="KIM88515.1"/>
    </source>
</evidence>
<feature type="region of interest" description="Disordered" evidence="1">
    <location>
        <begin position="57"/>
        <end position="101"/>
    </location>
</feature>
<reference evidence="3 4" key="1">
    <citation type="submission" date="2014-04" db="EMBL/GenBank/DDBJ databases">
        <authorList>
            <consortium name="DOE Joint Genome Institute"/>
            <person name="Kuo A."/>
            <person name="Tarkka M."/>
            <person name="Buscot F."/>
            <person name="Kohler A."/>
            <person name="Nagy L.G."/>
            <person name="Floudas D."/>
            <person name="Copeland A."/>
            <person name="Barry K.W."/>
            <person name="Cichocki N."/>
            <person name="Veneault-Fourrey C."/>
            <person name="LaButti K."/>
            <person name="Lindquist E.A."/>
            <person name="Lipzen A."/>
            <person name="Lundell T."/>
            <person name="Morin E."/>
            <person name="Murat C."/>
            <person name="Sun H."/>
            <person name="Tunlid A."/>
            <person name="Henrissat B."/>
            <person name="Grigoriev I.V."/>
            <person name="Hibbett D.S."/>
            <person name="Martin F."/>
            <person name="Nordberg H.P."/>
            <person name="Cantor M.N."/>
            <person name="Hua S.X."/>
        </authorList>
    </citation>
    <scope>NUCLEOTIDE SEQUENCE [LARGE SCALE GENOMIC DNA]</scope>
    <source>
        <strain evidence="3 4">F 1598</strain>
    </source>
</reference>
<dbReference type="EMBL" id="KN832976">
    <property type="protein sequence ID" value="KIM88515.1"/>
    <property type="molecule type" value="Genomic_DNA"/>
</dbReference>
<proteinExistence type="predicted"/>